<sequence>MASNVSVCGICDFRHVTKPSVVWCSNAMKGYVMTVKNTTVFPNHHFSKFPSLAENIIKGSKYSVKKHDCPCCKKCVIEVYNECKDFVDIDDIIKNVKSSNAFQEIEHTLSDIADYMQRVKQNREENLISIKEQKEQIETKILKAREAINNHLDFLQHNLIEALNLTIDKQNKDIYQFLKLVEKNKKDIEEFQSNHLKIKQHTSELQTFLTLKQMERDIATKEEFIQSISKSNLTNDVKRFGEVVTETKPNNIPFVRQKDKQAAQSLIPVPTKSIDDLKLTLVQSLNTLSRSIRGCAMLTDGKMVFTCYIPGYVTVVNPDGSKYCEIKTGNDFDVIYLGDNSIAVTSCYNSNHIHLIDIKLKTIKKSLNVGSSNDGIALYDKDLIYCARAQGLKKIS</sequence>
<proteinExistence type="predicted"/>
<organism evidence="2 3">
    <name type="scientific">Mytilus edulis</name>
    <name type="common">Blue mussel</name>
    <dbReference type="NCBI Taxonomy" id="6550"/>
    <lineage>
        <taxon>Eukaryota</taxon>
        <taxon>Metazoa</taxon>
        <taxon>Spiralia</taxon>
        <taxon>Lophotrochozoa</taxon>
        <taxon>Mollusca</taxon>
        <taxon>Bivalvia</taxon>
        <taxon>Autobranchia</taxon>
        <taxon>Pteriomorphia</taxon>
        <taxon>Mytilida</taxon>
        <taxon>Mytiloidea</taxon>
        <taxon>Mytilidae</taxon>
        <taxon>Mytilinae</taxon>
        <taxon>Mytilus</taxon>
    </lineage>
</organism>
<dbReference type="Proteomes" id="UP000683360">
    <property type="component" value="Unassembled WGS sequence"/>
</dbReference>
<dbReference type="EMBL" id="CAJPWZ010003154">
    <property type="protein sequence ID" value="CAG2253547.1"/>
    <property type="molecule type" value="Genomic_DNA"/>
</dbReference>
<accession>A0A8S3V632</accession>
<name>A0A8S3V632_MYTED</name>
<dbReference type="AlphaFoldDB" id="A0A8S3V632"/>
<feature type="coiled-coil region" evidence="1">
    <location>
        <begin position="116"/>
        <end position="150"/>
    </location>
</feature>
<keyword evidence="3" id="KW-1185">Reference proteome</keyword>
<keyword evidence="1" id="KW-0175">Coiled coil</keyword>
<protein>
    <submittedName>
        <fullName evidence="2">Uncharacterized protein</fullName>
    </submittedName>
</protein>
<dbReference type="SUPFAM" id="SSF50978">
    <property type="entry name" value="WD40 repeat-like"/>
    <property type="match status" value="1"/>
</dbReference>
<reference evidence="2" key="1">
    <citation type="submission" date="2021-03" db="EMBL/GenBank/DDBJ databases">
        <authorList>
            <person name="Bekaert M."/>
        </authorList>
    </citation>
    <scope>NUCLEOTIDE SEQUENCE</scope>
</reference>
<evidence type="ECO:0000313" key="3">
    <source>
        <dbReference type="Proteomes" id="UP000683360"/>
    </source>
</evidence>
<dbReference type="OrthoDB" id="6121460at2759"/>
<evidence type="ECO:0000256" key="1">
    <source>
        <dbReference type="SAM" id="Coils"/>
    </source>
</evidence>
<evidence type="ECO:0000313" key="2">
    <source>
        <dbReference type="EMBL" id="CAG2253547.1"/>
    </source>
</evidence>
<dbReference type="InterPro" id="IPR036322">
    <property type="entry name" value="WD40_repeat_dom_sf"/>
</dbReference>
<comment type="caution">
    <text evidence="2">The sequence shown here is derived from an EMBL/GenBank/DDBJ whole genome shotgun (WGS) entry which is preliminary data.</text>
</comment>
<gene>
    <name evidence="2" type="ORF">MEDL_65103</name>
</gene>